<reference evidence="8" key="1">
    <citation type="submission" date="2018-11" db="EMBL/GenBank/DDBJ databases">
        <title>Henneguya salminicola genome and transcriptome.</title>
        <authorList>
            <person name="Yahalomi D."/>
            <person name="Atkinson S.D."/>
            <person name="Neuhof M."/>
            <person name="Chang E.S."/>
            <person name="Philippe H."/>
            <person name="Cartwright P."/>
            <person name="Bartholomew J.L."/>
            <person name="Huchon D."/>
        </authorList>
    </citation>
    <scope>NUCLEOTIDE SEQUENCE</scope>
    <source>
        <strain evidence="8">Hz1</strain>
        <tissue evidence="8">Whole</tissue>
    </source>
</reference>
<dbReference type="GO" id="GO:0019521">
    <property type="term" value="P:D-gluconate metabolic process"/>
    <property type="evidence" value="ECO:0007669"/>
    <property type="project" value="UniProtKB-KW"/>
</dbReference>
<evidence type="ECO:0000256" key="4">
    <source>
        <dbReference type="ARBA" id="ARBA00023002"/>
    </source>
</evidence>
<dbReference type="Pfam" id="PF00393">
    <property type="entry name" value="6PGD"/>
    <property type="match status" value="1"/>
</dbReference>
<keyword evidence="5" id="KW-0311">Gluconate utilization</keyword>
<keyword evidence="4" id="KW-0560">Oxidoreductase</keyword>
<organism evidence="8">
    <name type="scientific">Henneguya salminicola</name>
    <name type="common">Myxosporean</name>
    <dbReference type="NCBI Taxonomy" id="69463"/>
    <lineage>
        <taxon>Eukaryota</taxon>
        <taxon>Metazoa</taxon>
        <taxon>Cnidaria</taxon>
        <taxon>Myxozoa</taxon>
        <taxon>Myxosporea</taxon>
        <taxon>Bivalvulida</taxon>
        <taxon>Platysporina</taxon>
        <taxon>Myxobolidae</taxon>
        <taxon>Henneguya</taxon>
    </lineage>
</organism>
<sequence>MGIPITLIAEAVFSRCLSALKDERVRCSHVFENPPKHQPEDPRVLIEHIKNVLFSYLFKALYASKIISYAQGFMLLREASTKFNWELNFGEIAMIWRGGCIIKSRFLFNIYESFQTNPKLACLFIDQYFSQEIKKCLKSWREVISICVLHGIPVPAFSSALSFFDGYRTAQLPANLLQVYTLCIDIHRLNEIILDPTRSSCLQILESSFIQPGERNKDIK</sequence>
<evidence type="ECO:0000256" key="6">
    <source>
        <dbReference type="ARBA" id="ARBA00023126"/>
    </source>
</evidence>
<dbReference type="InterPro" id="IPR006114">
    <property type="entry name" value="6PGDH_C"/>
</dbReference>
<dbReference type="InterPro" id="IPR006183">
    <property type="entry name" value="Pgluconate_DH"/>
</dbReference>
<name>A0A6G3MHS5_HENSL</name>
<dbReference type="Gene3D" id="1.10.1040.10">
    <property type="entry name" value="N-(1-d-carboxylethyl)-l-norvaline Dehydrogenase, domain 2"/>
    <property type="match status" value="1"/>
</dbReference>
<dbReference type="InterPro" id="IPR013328">
    <property type="entry name" value="6PGD_dom2"/>
</dbReference>
<keyword evidence="6" id="KW-0570">Pentose shunt</keyword>
<dbReference type="EC" id="1.1.1.44" evidence="3"/>
<dbReference type="GO" id="GO:0004616">
    <property type="term" value="F:phosphogluconate dehydrogenase (decarboxylating) activity"/>
    <property type="evidence" value="ECO:0007669"/>
    <property type="project" value="UniProtKB-EC"/>
</dbReference>
<comment type="pathway">
    <text evidence="1">Carbohydrate degradation; pentose phosphate pathway; D-ribulose 5-phosphate from D-glucose 6-phosphate (oxidative stage): step 3/3.</text>
</comment>
<evidence type="ECO:0000256" key="5">
    <source>
        <dbReference type="ARBA" id="ARBA00023064"/>
    </source>
</evidence>
<accession>A0A6G3MHS5</accession>
<evidence type="ECO:0000313" key="8">
    <source>
        <dbReference type="EMBL" id="NDJ93570.1"/>
    </source>
</evidence>
<evidence type="ECO:0000259" key="7">
    <source>
        <dbReference type="SMART" id="SM01350"/>
    </source>
</evidence>
<dbReference type="InterPro" id="IPR008927">
    <property type="entry name" value="6-PGluconate_DH-like_C_sf"/>
</dbReference>
<dbReference type="EMBL" id="GHBP01004108">
    <property type="protein sequence ID" value="NDJ93570.1"/>
    <property type="molecule type" value="Transcribed_RNA"/>
</dbReference>
<dbReference type="PANTHER" id="PTHR11811">
    <property type="entry name" value="6-PHOSPHOGLUCONATE DEHYDROGENASE"/>
    <property type="match status" value="1"/>
</dbReference>
<dbReference type="SUPFAM" id="SSF48179">
    <property type="entry name" value="6-phosphogluconate dehydrogenase C-terminal domain-like"/>
    <property type="match status" value="1"/>
</dbReference>
<dbReference type="AlphaFoldDB" id="A0A6G3MHS5"/>
<evidence type="ECO:0000256" key="1">
    <source>
        <dbReference type="ARBA" id="ARBA00004874"/>
    </source>
</evidence>
<comment type="similarity">
    <text evidence="2">Belongs to the 6-phosphogluconate dehydrogenase family.</text>
</comment>
<proteinExistence type="inferred from homology"/>
<feature type="domain" description="6-phosphogluconate dehydrogenase C-terminal" evidence="7">
    <location>
        <begin position="1"/>
        <end position="180"/>
    </location>
</feature>
<protein>
    <recommendedName>
        <fullName evidence="3">phosphogluconate dehydrogenase (NADP(+)-dependent, decarboxylating)</fullName>
        <ecNumber evidence="3">1.1.1.44</ecNumber>
    </recommendedName>
</protein>
<dbReference type="SMART" id="SM01350">
    <property type="entry name" value="6PGD"/>
    <property type="match status" value="1"/>
</dbReference>
<dbReference type="UniPathway" id="UPA00115">
    <property type="reaction ID" value="UER00410"/>
</dbReference>
<dbReference type="GO" id="GO:0006098">
    <property type="term" value="P:pentose-phosphate shunt"/>
    <property type="evidence" value="ECO:0007669"/>
    <property type="project" value="UniProtKB-UniPathway"/>
</dbReference>
<evidence type="ECO:0000256" key="3">
    <source>
        <dbReference type="ARBA" id="ARBA00013011"/>
    </source>
</evidence>
<evidence type="ECO:0000256" key="2">
    <source>
        <dbReference type="ARBA" id="ARBA00008419"/>
    </source>
</evidence>